<dbReference type="PANTHER" id="PTHR46796:SF6">
    <property type="entry name" value="ARAC SUBFAMILY"/>
    <property type="match status" value="1"/>
</dbReference>
<evidence type="ECO:0000256" key="1">
    <source>
        <dbReference type="ARBA" id="ARBA00023015"/>
    </source>
</evidence>
<dbReference type="PROSITE" id="PS01124">
    <property type="entry name" value="HTH_ARAC_FAMILY_2"/>
    <property type="match status" value="1"/>
</dbReference>
<dbReference type="RefSeq" id="WP_209773174.1">
    <property type="nucleotide sequence ID" value="NZ_JAGINP010000039.1"/>
</dbReference>
<gene>
    <name evidence="5" type="ORF">J2851_006858</name>
</gene>
<dbReference type="InterPro" id="IPR018060">
    <property type="entry name" value="HTH_AraC"/>
</dbReference>
<dbReference type="InterPro" id="IPR050204">
    <property type="entry name" value="AraC_XylS_family_regulators"/>
</dbReference>
<evidence type="ECO:0000259" key="4">
    <source>
        <dbReference type="PROSITE" id="PS01124"/>
    </source>
</evidence>
<feature type="domain" description="HTH araC/xylS-type" evidence="4">
    <location>
        <begin position="158"/>
        <end position="256"/>
    </location>
</feature>
<keyword evidence="2" id="KW-0238">DNA-binding</keyword>
<organism evidence="5 6">
    <name type="scientific">Azospirillum rugosum</name>
    <dbReference type="NCBI Taxonomy" id="416170"/>
    <lineage>
        <taxon>Bacteria</taxon>
        <taxon>Pseudomonadati</taxon>
        <taxon>Pseudomonadota</taxon>
        <taxon>Alphaproteobacteria</taxon>
        <taxon>Rhodospirillales</taxon>
        <taxon>Azospirillaceae</taxon>
        <taxon>Azospirillum</taxon>
    </lineage>
</organism>
<dbReference type="Proteomes" id="UP000781958">
    <property type="component" value="Unassembled WGS sequence"/>
</dbReference>
<proteinExistence type="predicted"/>
<reference evidence="5 6" key="1">
    <citation type="submission" date="2021-03" db="EMBL/GenBank/DDBJ databases">
        <title>Genomic Encyclopedia of Type Strains, Phase III (KMG-III): the genomes of soil and plant-associated and newly described type strains.</title>
        <authorList>
            <person name="Whitman W."/>
        </authorList>
    </citation>
    <scope>NUCLEOTIDE SEQUENCE [LARGE SCALE GENOMIC DNA]</scope>
    <source>
        <strain evidence="5 6">IMMIB AFH-6</strain>
    </source>
</reference>
<dbReference type="SMART" id="SM00342">
    <property type="entry name" value="HTH_ARAC"/>
    <property type="match status" value="1"/>
</dbReference>
<evidence type="ECO:0000256" key="3">
    <source>
        <dbReference type="ARBA" id="ARBA00023163"/>
    </source>
</evidence>
<keyword evidence="1" id="KW-0805">Transcription regulation</keyword>
<keyword evidence="6" id="KW-1185">Reference proteome</keyword>
<dbReference type="PANTHER" id="PTHR46796">
    <property type="entry name" value="HTH-TYPE TRANSCRIPTIONAL ACTIVATOR RHAS-RELATED"/>
    <property type="match status" value="1"/>
</dbReference>
<dbReference type="Pfam" id="PF12833">
    <property type="entry name" value="HTH_18"/>
    <property type="match status" value="1"/>
</dbReference>
<evidence type="ECO:0000256" key="2">
    <source>
        <dbReference type="ARBA" id="ARBA00023125"/>
    </source>
</evidence>
<name>A0ABS4SWV9_9PROT</name>
<evidence type="ECO:0000313" key="5">
    <source>
        <dbReference type="EMBL" id="MBP2297039.1"/>
    </source>
</evidence>
<keyword evidence="3" id="KW-0804">Transcription</keyword>
<sequence length="260" mass="27028">MTITAAPAAEVETHFELRQHVVSVNLADAACDIAVGSGAFQSVLIPRGGLCFYPAGTRVRLTARAGAPYVAVALDPHRFDAVLLEEAGVAARPGPPLLGHVDPAARAIGEVAAEGLLGVPPSATALEACATLLVLHAARAAFGPLPVPERGLSPADLRRAVAFVEAHLAEADLDALVLAAALDLPVERVHQGWREALGITPAQYIFERRLANAKALLDQGEPPQEAAVRSGLGSPERLAFLLRASRSGAVRSGRRAAGQR</sequence>
<comment type="caution">
    <text evidence="5">The sequence shown here is derived from an EMBL/GenBank/DDBJ whole genome shotgun (WGS) entry which is preliminary data.</text>
</comment>
<dbReference type="Gene3D" id="1.10.10.60">
    <property type="entry name" value="Homeodomain-like"/>
    <property type="match status" value="1"/>
</dbReference>
<protein>
    <submittedName>
        <fullName evidence="5">AraC-like DNA-binding protein</fullName>
    </submittedName>
</protein>
<accession>A0ABS4SWV9</accession>
<dbReference type="EMBL" id="JAGINP010000039">
    <property type="protein sequence ID" value="MBP2297039.1"/>
    <property type="molecule type" value="Genomic_DNA"/>
</dbReference>
<evidence type="ECO:0000313" key="6">
    <source>
        <dbReference type="Proteomes" id="UP000781958"/>
    </source>
</evidence>